<protein>
    <submittedName>
        <fullName evidence="2">Uncharacterized protein</fullName>
    </submittedName>
</protein>
<name>A0A1X7RPJ1_ZYMT9</name>
<sequence>MEDFPFHQNHNYGTESGFELTENEFGRPTLRRIDSDWSLPLSNTADFLATAPSRVLRQRIEQRRPLLPENLTGVDFSVLSKEAIERIYRDYFTATEQLKDCREMARMLQVFESGSREKYESRGPYIHPKPLCFLSDQERTNWATAYEDVEHSDLWSAFQTASKTRQKPLDAYTPKTWIALVKSPQANWITDSNWRQIPWHVWAFAIVSGPGKHGKNLFIYDCDGGSLMRRHKSVKLNEVHGSIARFYNKIRATWRINQVFMGNIHDDFISDTMEWAQYDDTSIEIDENHCIGHTMRWIHKMSWMRDSHFDPEDKEHSLKDPRWESFVEMEYLTEHYTAK</sequence>
<dbReference type="EMBL" id="LT853694">
    <property type="protein sequence ID" value="SMQ49384.1"/>
    <property type="molecule type" value="Genomic_DNA"/>
</dbReference>
<reference evidence="2 3" key="1">
    <citation type="submission" date="2016-06" db="EMBL/GenBank/DDBJ databases">
        <authorList>
            <person name="Kjaerup R.B."/>
            <person name="Dalgaard T.S."/>
            <person name="Juul-Madsen H.R."/>
        </authorList>
    </citation>
    <scope>NUCLEOTIDE SEQUENCE [LARGE SCALE GENOMIC DNA]</scope>
</reference>
<organism evidence="2 3">
    <name type="scientific">Zymoseptoria tritici (strain ST99CH_3D7)</name>
    <dbReference type="NCBI Taxonomy" id="1276538"/>
    <lineage>
        <taxon>Eukaryota</taxon>
        <taxon>Fungi</taxon>
        <taxon>Dikarya</taxon>
        <taxon>Ascomycota</taxon>
        <taxon>Pezizomycotina</taxon>
        <taxon>Dothideomycetes</taxon>
        <taxon>Dothideomycetidae</taxon>
        <taxon>Mycosphaerellales</taxon>
        <taxon>Mycosphaerellaceae</taxon>
        <taxon>Zymoseptoria</taxon>
    </lineage>
</organism>
<gene>
    <name evidence="2" type="ORF">ZT3D7_G4535</name>
</gene>
<evidence type="ECO:0000313" key="3">
    <source>
        <dbReference type="Proteomes" id="UP000215127"/>
    </source>
</evidence>
<evidence type="ECO:0000256" key="1">
    <source>
        <dbReference type="SAM" id="MobiDB-lite"/>
    </source>
</evidence>
<keyword evidence="3" id="KW-1185">Reference proteome</keyword>
<feature type="region of interest" description="Disordered" evidence="1">
    <location>
        <begin position="1"/>
        <end position="20"/>
    </location>
</feature>
<proteinExistence type="predicted"/>
<dbReference type="Proteomes" id="UP000215127">
    <property type="component" value="Chromosome 3"/>
</dbReference>
<evidence type="ECO:0000313" key="2">
    <source>
        <dbReference type="EMBL" id="SMQ49384.1"/>
    </source>
</evidence>
<dbReference type="AlphaFoldDB" id="A0A1X7RPJ1"/>
<accession>A0A1X7RPJ1</accession>